<evidence type="ECO:0000256" key="6">
    <source>
        <dbReference type="ARBA" id="ARBA00022970"/>
    </source>
</evidence>
<feature type="transmembrane region" description="Helical" evidence="10">
    <location>
        <begin position="63"/>
        <end position="83"/>
    </location>
</feature>
<evidence type="ECO:0000313" key="11">
    <source>
        <dbReference type="EMBL" id="BAS27759.1"/>
    </source>
</evidence>
<evidence type="ECO:0000256" key="5">
    <source>
        <dbReference type="ARBA" id="ARBA00022692"/>
    </source>
</evidence>
<dbReference type="GO" id="GO:0005886">
    <property type="term" value="C:plasma membrane"/>
    <property type="evidence" value="ECO:0007669"/>
    <property type="project" value="UniProtKB-SubCell"/>
</dbReference>
<comment type="subcellular location">
    <subcellularLocation>
        <location evidence="1">Cell membrane</location>
        <topology evidence="1">Multi-pass membrane protein</topology>
    </subcellularLocation>
</comment>
<keyword evidence="5 10" id="KW-0812">Transmembrane</keyword>
<evidence type="ECO:0000256" key="7">
    <source>
        <dbReference type="ARBA" id="ARBA00022989"/>
    </source>
</evidence>
<dbReference type="EMBL" id="AP014924">
    <property type="protein sequence ID" value="BAS27759.1"/>
    <property type="molecule type" value="Genomic_DNA"/>
</dbReference>
<feature type="transmembrane region" description="Helical" evidence="10">
    <location>
        <begin position="191"/>
        <end position="212"/>
    </location>
</feature>
<keyword evidence="3" id="KW-1003">Cell membrane</keyword>
<dbReference type="GO" id="GO:0005304">
    <property type="term" value="F:L-valine transmembrane transporter activity"/>
    <property type="evidence" value="ECO:0007669"/>
    <property type="project" value="TreeGrafter"/>
</dbReference>
<dbReference type="PANTHER" id="PTHR11795:SF371">
    <property type="entry name" value="HIGH-AFFINITY BRANCHED-CHAIN AMINO ACID TRANSPORT SYSTEM PERMEASE PROTEIN LIVH"/>
    <property type="match status" value="1"/>
</dbReference>
<keyword evidence="4" id="KW-0997">Cell inner membrane</keyword>
<reference evidence="12" key="2">
    <citation type="journal article" date="2016" name="Int. J. Syst. Evol. Microbiol.">
        <title>Complete genome sequence and cell structure of Limnochorda pilosa, a Gram-negative spore-former within the phylum Firmicutes.</title>
        <authorList>
            <person name="Watanabe M."/>
            <person name="Kojima H."/>
            <person name="Fukui M."/>
        </authorList>
    </citation>
    <scope>NUCLEOTIDE SEQUENCE [LARGE SCALE GENOMIC DNA]</scope>
    <source>
        <strain evidence="12">HC45</strain>
    </source>
</reference>
<name>A0A0K2SLR3_LIMPI</name>
<keyword evidence="7 10" id="KW-1133">Transmembrane helix</keyword>
<dbReference type="GO" id="GO:1903806">
    <property type="term" value="P:L-isoleucine import across plasma membrane"/>
    <property type="evidence" value="ECO:0007669"/>
    <property type="project" value="TreeGrafter"/>
</dbReference>
<dbReference type="PATRIC" id="fig|1555112.3.peg.1951"/>
<evidence type="ECO:0000256" key="4">
    <source>
        <dbReference type="ARBA" id="ARBA00022519"/>
    </source>
</evidence>
<evidence type="ECO:0000313" key="12">
    <source>
        <dbReference type="Proteomes" id="UP000065807"/>
    </source>
</evidence>
<sequence length="297" mass="32085">MDVQTFVQQFFNGISLGSLYALIAIGYTMVYGILRLINFAHGDVFMVGAYVFFFIVGLFRLPWYLAIVLAMALTAGVGMLIDRTAYRPVREAPRISALITAVGVSFLLENGGIVVLGARPKAFPRPEVMSEVYQVSGAKILGVTFWVPVLALLLLGLLLFLIYRTKIGMAMRAVSTDMEVTRLMGVDVDRVISYTFAVGSALAAAGGIMWAFKYPQIQPLMGLYPGWKAFTAAVVGGIGSIAGATVGGFVIGMVEILFVAFFPMQSGFRDAVIFALLILFLLVRPTGLLGAPLKEKV</sequence>
<feature type="transmembrane region" description="Helical" evidence="10">
    <location>
        <begin position="95"/>
        <end position="118"/>
    </location>
</feature>
<reference evidence="12" key="1">
    <citation type="submission" date="2015-07" db="EMBL/GenBank/DDBJ databases">
        <title>Complete genome sequence and phylogenetic analysis of Limnochorda pilosa.</title>
        <authorList>
            <person name="Watanabe M."/>
            <person name="Kojima H."/>
            <person name="Fukui M."/>
        </authorList>
    </citation>
    <scope>NUCLEOTIDE SEQUENCE [LARGE SCALE GENOMIC DNA]</scope>
    <source>
        <strain evidence="12">HC45</strain>
    </source>
</reference>
<dbReference type="GO" id="GO:0042941">
    <property type="term" value="P:D-alanine transmembrane transport"/>
    <property type="evidence" value="ECO:0007669"/>
    <property type="project" value="TreeGrafter"/>
</dbReference>
<dbReference type="Pfam" id="PF02653">
    <property type="entry name" value="BPD_transp_2"/>
    <property type="match status" value="1"/>
</dbReference>
<dbReference type="InterPro" id="IPR052157">
    <property type="entry name" value="BCAA_transport_permease"/>
</dbReference>
<evidence type="ECO:0000256" key="9">
    <source>
        <dbReference type="ARBA" id="ARBA00037998"/>
    </source>
</evidence>
<keyword evidence="8 10" id="KW-0472">Membrane</keyword>
<evidence type="ECO:0000256" key="1">
    <source>
        <dbReference type="ARBA" id="ARBA00004651"/>
    </source>
</evidence>
<dbReference type="KEGG" id="lpil:LIP_1918"/>
<accession>A0A0K2SLR3</accession>
<evidence type="ECO:0000256" key="8">
    <source>
        <dbReference type="ARBA" id="ARBA00023136"/>
    </source>
</evidence>
<dbReference type="PANTHER" id="PTHR11795">
    <property type="entry name" value="BRANCHED-CHAIN AMINO ACID TRANSPORT SYSTEM PERMEASE PROTEIN LIVH"/>
    <property type="match status" value="1"/>
</dbReference>
<feature type="transmembrane region" description="Helical" evidence="10">
    <location>
        <begin position="6"/>
        <end position="27"/>
    </location>
</feature>
<feature type="transmembrane region" description="Helical" evidence="10">
    <location>
        <begin position="138"/>
        <end position="163"/>
    </location>
</feature>
<evidence type="ECO:0000256" key="3">
    <source>
        <dbReference type="ARBA" id="ARBA00022475"/>
    </source>
</evidence>
<dbReference type="Proteomes" id="UP000065807">
    <property type="component" value="Chromosome"/>
</dbReference>
<dbReference type="GO" id="GO:0015188">
    <property type="term" value="F:L-isoleucine transmembrane transporter activity"/>
    <property type="evidence" value="ECO:0007669"/>
    <property type="project" value="TreeGrafter"/>
</dbReference>
<dbReference type="OrthoDB" id="9807115at2"/>
<dbReference type="InterPro" id="IPR001851">
    <property type="entry name" value="ABC_transp_permease"/>
</dbReference>
<dbReference type="GO" id="GO:0015192">
    <property type="term" value="F:L-phenylalanine transmembrane transporter activity"/>
    <property type="evidence" value="ECO:0007669"/>
    <property type="project" value="TreeGrafter"/>
</dbReference>
<feature type="transmembrane region" description="Helical" evidence="10">
    <location>
        <begin position="271"/>
        <end position="291"/>
    </location>
</feature>
<keyword evidence="12" id="KW-1185">Reference proteome</keyword>
<evidence type="ECO:0000256" key="10">
    <source>
        <dbReference type="SAM" id="Phobius"/>
    </source>
</evidence>
<feature type="transmembrane region" description="Helical" evidence="10">
    <location>
        <begin position="39"/>
        <end position="57"/>
    </location>
</feature>
<feature type="transmembrane region" description="Helical" evidence="10">
    <location>
        <begin position="232"/>
        <end position="259"/>
    </location>
</feature>
<dbReference type="GO" id="GO:0015190">
    <property type="term" value="F:L-leucine transmembrane transporter activity"/>
    <property type="evidence" value="ECO:0007669"/>
    <property type="project" value="TreeGrafter"/>
</dbReference>
<evidence type="ECO:0000256" key="2">
    <source>
        <dbReference type="ARBA" id="ARBA00022448"/>
    </source>
</evidence>
<dbReference type="CDD" id="cd06582">
    <property type="entry name" value="TM_PBP1_LivH_like"/>
    <property type="match status" value="1"/>
</dbReference>
<gene>
    <name evidence="11" type="ORF">LIP_1918</name>
</gene>
<dbReference type="STRING" id="1555112.LIP_1918"/>
<dbReference type="AlphaFoldDB" id="A0A0K2SLR3"/>
<dbReference type="RefSeq" id="WP_068137071.1">
    <property type="nucleotide sequence ID" value="NZ_AP014924.1"/>
</dbReference>
<dbReference type="GO" id="GO:0015808">
    <property type="term" value="P:L-alanine transport"/>
    <property type="evidence" value="ECO:0007669"/>
    <property type="project" value="TreeGrafter"/>
</dbReference>
<organism evidence="11 12">
    <name type="scientific">Limnochorda pilosa</name>
    <dbReference type="NCBI Taxonomy" id="1555112"/>
    <lineage>
        <taxon>Bacteria</taxon>
        <taxon>Bacillati</taxon>
        <taxon>Bacillota</taxon>
        <taxon>Limnochordia</taxon>
        <taxon>Limnochordales</taxon>
        <taxon>Limnochordaceae</taxon>
        <taxon>Limnochorda</taxon>
    </lineage>
</organism>
<keyword evidence="6" id="KW-0029">Amino-acid transport</keyword>
<comment type="similarity">
    <text evidence="9">Belongs to the binding-protein-dependent transport system permease family. LivHM subfamily.</text>
</comment>
<keyword evidence="2" id="KW-0813">Transport</keyword>
<proteinExistence type="inferred from homology"/>
<protein>
    <submittedName>
        <fullName evidence="11">Branched-chain amino acid ABC transporter permease</fullName>
    </submittedName>
</protein>